<evidence type="ECO:0000256" key="4">
    <source>
        <dbReference type="ARBA" id="ARBA00022723"/>
    </source>
</evidence>
<dbReference type="Pfam" id="PF00067">
    <property type="entry name" value="p450"/>
    <property type="match status" value="1"/>
</dbReference>
<dbReference type="PANTHER" id="PTHR24286:SF275">
    <property type="entry name" value="ACID OXIDASE, PUTATIVE-RELATED"/>
    <property type="match status" value="1"/>
</dbReference>
<comment type="caution">
    <text evidence="10">The sequence shown here is derived from an EMBL/GenBank/DDBJ whole genome shotgun (WGS) entry which is preliminary data.</text>
</comment>
<dbReference type="EMBL" id="CM004404">
    <property type="protein sequence ID" value="OAY23639.1"/>
    <property type="molecule type" value="Genomic_DNA"/>
</dbReference>
<dbReference type="InterPro" id="IPR036396">
    <property type="entry name" value="Cyt_P450_sf"/>
</dbReference>
<keyword evidence="7 8" id="KW-0349">Heme</keyword>
<evidence type="ECO:0000256" key="6">
    <source>
        <dbReference type="ARBA" id="ARBA00023004"/>
    </source>
</evidence>
<evidence type="ECO:0000256" key="1">
    <source>
        <dbReference type="ARBA" id="ARBA00004167"/>
    </source>
</evidence>
<evidence type="ECO:0000256" key="2">
    <source>
        <dbReference type="ARBA" id="ARBA00010617"/>
    </source>
</evidence>
<comment type="subcellular location">
    <subcellularLocation>
        <location evidence="1">Membrane</location>
        <topology evidence="1">Single-pass membrane protein</topology>
    </subcellularLocation>
</comment>
<proteinExistence type="inferred from homology"/>
<dbReference type="STRING" id="3983.A0A2C9U1Q0"/>
<evidence type="ECO:0000256" key="3">
    <source>
        <dbReference type="ARBA" id="ARBA00022692"/>
    </source>
</evidence>
<dbReference type="PANTHER" id="PTHR24286">
    <property type="entry name" value="CYTOCHROME P450 26"/>
    <property type="match status" value="1"/>
</dbReference>
<dbReference type="GO" id="GO:0020037">
    <property type="term" value="F:heme binding"/>
    <property type="evidence" value="ECO:0007669"/>
    <property type="project" value="InterPro"/>
</dbReference>
<name>A0A2C9U1Q0_MANES</name>
<dbReference type="GO" id="GO:0016705">
    <property type="term" value="F:oxidoreductase activity, acting on paired donors, with incorporation or reduction of molecular oxygen"/>
    <property type="evidence" value="ECO:0007669"/>
    <property type="project" value="InterPro"/>
</dbReference>
<keyword evidence="4 7" id="KW-0479">Metal-binding</keyword>
<feature type="transmembrane region" description="Helical" evidence="9">
    <location>
        <begin position="21"/>
        <end position="42"/>
    </location>
</feature>
<keyword evidence="11" id="KW-1185">Reference proteome</keyword>
<protein>
    <submittedName>
        <fullName evidence="10">Uncharacterized protein</fullName>
    </submittedName>
</protein>
<comment type="similarity">
    <text evidence="2 8">Belongs to the cytochrome P450 family.</text>
</comment>
<keyword evidence="9" id="KW-0472">Membrane</keyword>
<accession>A0A2C9U1Q0</accession>
<dbReference type="InterPro" id="IPR001128">
    <property type="entry name" value="Cyt_P450"/>
</dbReference>
<dbReference type="GO" id="GO:0048868">
    <property type="term" value="P:pollen tube development"/>
    <property type="evidence" value="ECO:0000318"/>
    <property type="project" value="GO_Central"/>
</dbReference>
<evidence type="ECO:0000256" key="5">
    <source>
        <dbReference type="ARBA" id="ARBA00022989"/>
    </source>
</evidence>
<organism evidence="10 11">
    <name type="scientific">Manihot esculenta</name>
    <name type="common">Cassava</name>
    <name type="synonym">Jatropha manihot</name>
    <dbReference type="NCBI Taxonomy" id="3983"/>
    <lineage>
        <taxon>Eukaryota</taxon>
        <taxon>Viridiplantae</taxon>
        <taxon>Streptophyta</taxon>
        <taxon>Embryophyta</taxon>
        <taxon>Tracheophyta</taxon>
        <taxon>Spermatophyta</taxon>
        <taxon>Magnoliopsida</taxon>
        <taxon>eudicotyledons</taxon>
        <taxon>Gunneridae</taxon>
        <taxon>Pentapetalae</taxon>
        <taxon>rosids</taxon>
        <taxon>fabids</taxon>
        <taxon>Malpighiales</taxon>
        <taxon>Euphorbiaceae</taxon>
        <taxon>Crotonoideae</taxon>
        <taxon>Manihoteae</taxon>
        <taxon>Manihot</taxon>
    </lineage>
</organism>
<dbReference type="PRINTS" id="PR00385">
    <property type="entry name" value="P450"/>
</dbReference>
<dbReference type="Gramene" id="Manes.18G094900.1.v8.1">
    <property type="protein sequence ID" value="Manes.18G094900.1.v8.1.CDS"/>
    <property type="gene ID" value="Manes.18G094900.v8.1"/>
</dbReference>
<dbReference type="GO" id="GO:0016020">
    <property type="term" value="C:membrane"/>
    <property type="evidence" value="ECO:0007669"/>
    <property type="project" value="UniProtKB-SubCell"/>
</dbReference>
<evidence type="ECO:0000256" key="8">
    <source>
        <dbReference type="RuleBase" id="RU000461"/>
    </source>
</evidence>
<keyword evidence="8" id="KW-0503">Monooxygenase</keyword>
<dbReference type="GO" id="GO:0004497">
    <property type="term" value="F:monooxygenase activity"/>
    <property type="evidence" value="ECO:0000318"/>
    <property type="project" value="GO_Central"/>
</dbReference>
<sequence length="500" mass="57341">MILKNFKLKMLKLFREHVLFLVQNKYDIVLAAFLSIAIFAFFKARRKVNTINEEDEIPGSLGLPFVGETFSFLSATNSTRGCYDFVRLRRKWYGKWFKSRMFGKIHVFVPSTEAARKVFTNDFGEFNKSYIKSMATVVGEKSVFAVPLETHKRIRHILSALFSMPSLSKFVEKFDQMISQRLNKLEQTGKSFAVLPFTMKLTLDSVCNMLMSITEESLLDQILSDCAAVSDALLSVPLMIPGTIYYKGMKARQRLMKIFKEMIDRRRSGKEQKDDFLQYLLERHTCPSSEKLEDSEIMDNLLTLLVSGQVSSAAAMMWSVKFLDENSEVLDKLREEQLEIAKNKQGGTSLSMEDINKMSYGLKVVKETLRMSNVVLWLPRVAQNDCTLDGVEMKKGWVVNVDATCIHFDPDLYEDPMRFNPSRFDEMQKPYSFLPFGAGPRTCLGIEMAKLSILVFLHRLTGGYEWRIENRDPSMERTTHVPRLRSGLPITLKALAKNGK</sequence>
<dbReference type="PRINTS" id="PR00463">
    <property type="entry name" value="EP450I"/>
</dbReference>
<evidence type="ECO:0000256" key="7">
    <source>
        <dbReference type="PIRSR" id="PIRSR602401-1"/>
    </source>
</evidence>
<keyword evidence="5 9" id="KW-1133">Transmembrane helix</keyword>
<dbReference type="Proteomes" id="UP000091857">
    <property type="component" value="Chromosome 18"/>
</dbReference>
<dbReference type="OrthoDB" id="2789670at2759"/>
<dbReference type="SUPFAM" id="SSF48264">
    <property type="entry name" value="Cytochrome P450"/>
    <property type="match status" value="1"/>
</dbReference>
<dbReference type="CDD" id="cd11043">
    <property type="entry name" value="CYP90-like"/>
    <property type="match status" value="1"/>
</dbReference>
<keyword evidence="3 9" id="KW-0812">Transmembrane</keyword>
<feature type="binding site" description="axial binding residue" evidence="7">
    <location>
        <position position="443"/>
    </location>
    <ligand>
        <name>heme</name>
        <dbReference type="ChEBI" id="CHEBI:30413"/>
    </ligand>
    <ligandPart>
        <name>Fe</name>
        <dbReference type="ChEBI" id="CHEBI:18248"/>
    </ligandPart>
</feature>
<dbReference type="Gene3D" id="1.10.630.10">
    <property type="entry name" value="Cytochrome P450"/>
    <property type="match status" value="1"/>
</dbReference>
<evidence type="ECO:0000313" key="10">
    <source>
        <dbReference type="EMBL" id="OAY23639.1"/>
    </source>
</evidence>
<dbReference type="InterPro" id="IPR017972">
    <property type="entry name" value="Cyt_P450_CS"/>
</dbReference>
<keyword evidence="8" id="KW-0560">Oxidoreductase</keyword>
<comment type="cofactor">
    <cofactor evidence="7">
        <name>heme</name>
        <dbReference type="ChEBI" id="CHEBI:30413"/>
    </cofactor>
</comment>
<dbReference type="InterPro" id="IPR002401">
    <property type="entry name" value="Cyt_P450_E_grp-I"/>
</dbReference>
<dbReference type="GO" id="GO:0005506">
    <property type="term" value="F:iron ion binding"/>
    <property type="evidence" value="ECO:0007669"/>
    <property type="project" value="InterPro"/>
</dbReference>
<gene>
    <name evidence="10" type="ORF">MANES_18G094900v8</name>
</gene>
<evidence type="ECO:0000313" key="11">
    <source>
        <dbReference type="Proteomes" id="UP000091857"/>
    </source>
</evidence>
<dbReference type="PROSITE" id="PS00086">
    <property type="entry name" value="CYTOCHROME_P450"/>
    <property type="match status" value="1"/>
</dbReference>
<keyword evidence="6 7" id="KW-0408">Iron</keyword>
<reference evidence="11" key="1">
    <citation type="journal article" date="2016" name="Nat. Biotechnol.">
        <title>Sequencing wild and cultivated cassava and related species reveals extensive interspecific hybridization and genetic diversity.</title>
        <authorList>
            <person name="Bredeson J.V."/>
            <person name="Lyons J.B."/>
            <person name="Prochnik S.E."/>
            <person name="Wu G.A."/>
            <person name="Ha C.M."/>
            <person name="Edsinger-Gonzales E."/>
            <person name="Grimwood J."/>
            <person name="Schmutz J."/>
            <person name="Rabbi I.Y."/>
            <person name="Egesi C."/>
            <person name="Nauluvula P."/>
            <person name="Lebot V."/>
            <person name="Ndunguru J."/>
            <person name="Mkamilo G."/>
            <person name="Bart R.S."/>
            <person name="Setter T.L."/>
            <person name="Gleadow R.M."/>
            <person name="Kulakow P."/>
            <person name="Ferguson M.E."/>
            <person name="Rounsley S."/>
            <person name="Rokhsar D.S."/>
        </authorList>
    </citation>
    <scope>NUCLEOTIDE SEQUENCE [LARGE SCALE GENOMIC DNA]</scope>
    <source>
        <strain evidence="11">cv. AM560-2</strain>
    </source>
</reference>
<dbReference type="AlphaFoldDB" id="A0A2C9U1Q0"/>
<evidence type="ECO:0000256" key="9">
    <source>
        <dbReference type="SAM" id="Phobius"/>
    </source>
</evidence>